<protein>
    <submittedName>
        <fullName evidence="1">Uncharacterized protein</fullName>
    </submittedName>
</protein>
<dbReference type="EMBL" id="BK016062">
    <property type="protein sequence ID" value="DAF91972.1"/>
    <property type="molecule type" value="Genomic_DNA"/>
</dbReference>
<sequence length="33" mass="3821">MFNFINIYATQLANLVSLTKIDTRKHGKTILQQ</sequence>
<reference evidence="1" key="1">
    <citation type="journal article" date="2021" name="Proc. Natl. Acad. Sci. U.S.A.">
        <title>A Catalog of Tens of Thousands of Viruses from Human Metagenomes Reveals Hidden Associations with Chronic Diseases.</title>
        <authorList>
            <person name="Tisza M.J."/>
            <person name="Buck C.B."/>
        </authorList>
    </citation>
    <scope>NUCLEOTIDE SEQUENCE</scope>
    <source>
        <strain evidence="1">CtZkC8</strain>
    </source>
</reference>
<accession>A0A8S5UBZ3</accession>
<organism evidence="1">
    <name type="scientific">Podoviridae sp. ctZkC8</name>
    <dbReference type="NCBI Taxonomy" id="2825259"/>
    <lineage>
        <taxon>Viruses</taxon>
        <taxon>Duplodnaviria</taxon>
        <taxon>Heunggongvirae</taxon>
        <taxon>Uroviricota</taxon>
        <taxon>Caudoviricetes</taxon>
    </lineage>
</organism>
<evidence type="ECO:0000313" key="1">
    <source>
        <dbReference type="EMBL" id="DAF91972.1"/>
    </source>
</evidence>
<proteinExistence type="predicted"/>
<name>A0A8S5UBZ3_9CAUD</name>